<comment type="caution">
    <text evidence="1">The sequence shown here is derived from an EMBL/GenBank/DDBJ whole genome shotgun (WGS) entry which is preliminary data.</text>
</comment>
<dbReference type="AlphaFoldDB" id="A0AAN9R9Z2"/>
<dbReference type="Gene3D" id="3.40.50.1980">
    <property type="entry name" value="Nitrogenase molybdenum iron protein domain"/>
    <property type="match status" value="1"/>
</dbReference>
<evidence type="ECO:0000313" key="2">
    <source>
        <dbReference type="Proteomes" id="UP001367508"/>
    </source>
</evidence>
<sequence>MTGHVDIEGIRQCRPPLGFGFCRLHKLSVNSPFDMCTAASREQEPDNSISINFSNLYAPEHLIVNVKDQEKWKGFTENKAKVFSSVTIKWMQYPRTLHKASLAKIMNSVSSSIFRIVTSGSAVMCSFSFPSPKARVIAN</sequence>
<keyword evidence="2" id="KW-1185">Reference proteome</keyword>
<proteinExistence type="predicted"/>
<dbReference type="Proteomes" id="UP001367508">
    <property type="component" value="Unassembled WGS sequence"/>
</dbReference>
<gene>
    <name evidence="1" type="ORF">VNO77_05393</name>
</gene>
<organism evidence="1 2">
    <name type="scientific">Canavalia gladiata</name>
    <name type="common">Sword bean</name>
    <name type="synonym">Dolichos gladiatus</name>
    <dbReference type="NCBI Taxonomy" id="3824"/>
    <lineage>
        <taxon>Eukaryota</taxon>
        <taxon>Viridiplantae</taxon>
        <taxon>Streptophyta</taxon>
        <taxon>Embryophyta</taxon>
        <taxon>Tracheophyta</taxon>
        <taxon>Spermatophyta</taxon>
        <taxon>Magnoliopsida</taxon>
        <taxon>eudicotyledons</taxon>
        <taxon>Gunneridae</taxon>
        <taxon>Pentapetalae</taxon>
        <taxon>rosids</taxon>
        <taxon>fabids</taxon>
        <taxon>Fabales</taxon>
        <taxon>Fabaceae</taxon>
        <taxon>Papilionoideae</taxon>
        <taxon>50 kb inversion clade</taxon>
        <taxon>NPAAA clade</taxon>
        <taxon>indigoferoid/millettioid clade</taxon>
        <taxon>Phaseoleae</taxon>
        <taxon>Canavalia</taxon>
    </lineage>
</organism>
<reference evidence="1 2" key="1">
    <citation type="submission" date="2024-01" db="EMBL/GenBank/DDBJ databases">
        <title>The genomes of 5 underutilized Papilionoideae crops provide insights into root nodulation and disease resistanc.</title>
        <authorList>
            <person name="Jiang F."/>
        </authorList>
    </citation>
    <scope>NUCLEOTIDE SEQUENCE [LARGE SCALE GENOMIC DNA]</scope>
    <source>
        <strain evidence="1">LVBAO_FW01</strain>
        <tissue evidence="1">Leaves</tissue>
    </source>
</reference>
<evidence type="ECO:0000313" key="1">
    <source>
        <dbReference type="EMBL" id="KAK7363259.1"/>
    </source>
</evidence>
<dbReference type="EMBL" id="JAYMYQ010000001">
    <property type="protein sequence ID" value="KAK7363259.1"/>
    <property type="molecule type" value="Genomic_DNA"/>
</dbReference>
<name>A0AAN9R9Z2_CANGL</name>
<protein>
    <submittedName>
        <fullName evidence="1">Uncharacterized protein</fullName>
    </submittedName>
</protein>
<accession>A0AAN9R9Z2</accession>